<evidence type="ECO:0000259" key="2">
    <source>
        <dbReference type="Pfam" id="PF03795"/>
    </source>
</evidence>
<evidence type="ECO:0000313" key="3">
    <source>
        <dbReference type="EMBL" id="MBA4600995.1"/>
    </source>
</evidence>
<dbReference type="RefSeq" id="WP_181737039.1">
    <property type="nucleotide sequence ID" value="NZ_JACEOL010000003.1"/>
</dbReference>
<dbReference type="Proteomes" id="UP000538292">
    <property type="component" value="Unassembled WGS sequence"/>
</dbReference>
<dbReference type="InterPro" id="IPR011008">
    <property type="entry name" value="Dimeric_a/b-barrel"/>
</dbReference>
<reference evidence="3 4" key="1">
    <citation type="submission" date="2020-07" db="EMBL/GenBank/DDBJ databases">
        <title>Thermoactinomyces phylogeny.</title>
        <authorList>
            <person name="Dunlap C."/>
        </authorList>
    </citation>
    <scope>NUCLEOTIDE SEQUENCE [LARGE SCALE GENOMIC DNA]</scope>
    <source>
        <strain evidence="3 4">AMNI-1</strain>
    </source>
</reference>
<dbReference type="Pfam" id="PF03795">
    <property type="entry name" value="YCII"/>
    <property type="match status" value="1"/>
</dbReference>
<dbReference type="AlphaFoldDB" id="A0A7W2AQX9"/>
<dbReference type="Gene3D" id="3.30.70.1060">
    <property type="entry name" value="Dimeric alpha+beta barrel"/>
    <property type="match status" value="1"/>
</dbReference>
<accession>A0A7W2AQX9</accession>
<name>A0A7W2AQX9_9BACL</name>
<sequence length="88" mass="9998">MAYFAAILHMENQEKNKTYRPNHLAHLEELEKQGKVFAKGPFADGAGGLVIYLADSLTEAEELANKDPYVVTGARRLELHEWKMTRPK</sequence>
<keyword evidence="4" id="KW-1185">Reference proteome</keyword>
<dbReference type="EMBL" id="JACEOL010000003">
    <property type="protein sequence ID" value="MBA4600995.1"/>
    <property type="molecule type" value="Genomic_DNA"/>
</dbReference>
<comment type="similarity">
    <text evidence="1">Belongs to the YciI family.</text>
</comment>
<dbReference type="PANTHER" id="PTHR37828">
    <property type="entry name" value="GSR2449 PROTEIN"/>
    <property type="match status" value="1"/>
</dbReference>
<protein>
    <recommendedName>
        <fullName evidence="2">YCII-related domain-containing protein</fullName>
    </recommendedName>
</protein>
<comment type="caution">
    <text evidence="3">The sequence shown here is derived from an EMBL/GenBank/DDBJ whole genome shotgun (WGS) entry which is preliminary data.</text>
</comment>
<dbReference type="SUPFAM" id="SSF54909">
    <property type="entry name" value="Dimeric alpha+beta barrel"/>
    <property type="match status" value="1"/>
</dbReference>
<evidence type="ECO:0000313" key="4">
    <source>
        <dbReference type="Proteomes" id="UP000538292"/>
    </source>
</evidence>
<feature type="domain" description="YCII-related" evidence="2">
    <location>
        <begin position="1"/>
        <end position="83"/>
    </location>
</feature>
<dbReference type="InterPro" id="IPR005545">
    <property type="entry name" value="YCII"/>
</dbReference>
<dbReference type="PANTHER" id="PTHR37828:SF1">
    <property type="entry name" value="YCII-RELATED DOMAIN-CONTAINING PROTEIN"/>
    <property type="match status" value="1"/>
</dbReference>
<organism evidence="3 4">
    <name type="scientific">Thermoactinomyces mirandus</name>
    <dbReference type="NCBI Taxonomy" id="2756294"/>
    <lineage>
        <taxon>Bacteria</taxon>
        <taxon>Bacillati</taxon>
        <taxon>Bacillota</taxon>
        <taxon>Bacilli</taxon>
        <taxon>Bacillales</taxon>
        <taxon>Thermoactinomycetaceae</taxon>
        <taxon>Thermoactinomyces</taxon>
    </lineage>
</organism>
<proteinExistence type="inferred from homology"/>
<gene>
    <name evidence="3" type="ORF">H2C83_01365</name>
</gene>
<evidence type="ECO:0000256" key="1">
    <source>
        <dbReference type="ARBA" id="ARBA00007689"/>
    </source>
</evidence>